<keyword evidence="3" id="KW-1185">Reference proteome</keyword>
<dbReference type="EMBL" id="CAUYUJ010021637">
    <property type="protein sequence ID" value="CAK0906058.1"/>
    <property type="molecule type" value="Genomic_DNA"/>
</dbReference>
<evidence type="ECO:0000256" key="1">
    <source>
        <dbReference type="SAM" id="MobiDB-lite"/>
    </source>
</evidence>
<gene>
    <name evidence="2" type="ORF">PCOR1329_LOCUS81527</name>
</gene>
<evidence type="ECO:0000313" key="2">
    <source>
        <dbReference type="EMBL" id="CAK0906058.1"/>
    </source>
</evidence>
<feature type="compositionally biased region" description="Gly residues" evidence="1">
    <location>
        <begin position="358"/>
        <end position="378"/>
    </location>
</feature>
<evidence type="ECO:0000313" key="3">
    <source>
        <dbReference type="Proteomes" id="UP001189429"/>
    </source>
</evidence>
<name>A0ABN9Y4E5_9DINO</name>
<feature type="compositionally biased region" description="Basic residues" evidence="1">
    <location>
        <begin position="395"/>
        <end position="408"/>
    </location>
</feature>
<organism evidence="2 3">
    <name type="scientific">Prorocentrum cordatum</name>
    <dbReference type="NCBI Taxonomy" id="2364126"/>
    <lineage>
        <taxon>Eukaryota</taxon>
        <taxon>Sar</taxon>
        <taxon>Alveolata</taxon>
        <taxon>Dinophyceae</taxon>
        <taxon>Prorocentrales</taxon>
        <taxon>Prorocentraceae</taxon>
        <taxon>Prorocentrum</taxon>
    </lineage>
</organism>
<dbReference type="Proteomes" id="UP001189429">
    <property type="component" value="Unassembled WGS sequence"/>
</dbReference>
<comment type="caution">
    <text evidence="2">The sequence shown here is derived from an EMBL/GenBank/DDBJ whole genome shotgun (WGS) entry which is preliminary data.</text>
</comment>
<sequence length="682" mass="74928">RIHAARLVWRRLHKQLPRLRLSSRLRGAVVQATVVASLLYASEVRPFSPASLKAYQVFLNRAIRGITFDRRRGGTRAMEGVCTSTDLRIEAGIDAVPVQVLKRQLGYLGHLARYPNDRLEQHTLGLWLAPPPEAQEGAGPLASRCPTLRDTYWKRIVSVMGLTGMPEEEWPVRWMEVARDRREWKRLSDTLVWHERQRCDADTWTNRHSESATAYRAELQGAQRCPRTGEQRCPRCGVWCAKLGNHLRTCDGTPPPAGRLAPRFVDGQQDGMRIRPDRRKAQQQHRPLTWTTPTLAELEAGAPGARACALPERRLRVQCDLRRAAAGLPRVGPAGAAVHGCNWRGSRGRGRARSCARGRGGAPPAGRGRGAGSRGGAGAPARAAPRLAAGGARAGRGRGGRRCRHAAGRRAAGPARPRCARPRRAAGPAGPRCAPGGCFRCWRCWRRSRCCPRPRCPRRRRGPASRQGRRQGRPQARRRRWRPGRRRRQGQGARRQGARRRPRPRAPRPHGGGRGSAGRPRHQPRAGAQHAHRPRRRLGGAQGRGAHRRGVGAAERLAPGRQGPQGAAARRRPLAPASHGQPAQHALQGDMRVDGVQAAGGRPGQAGCHRPRRDAGCRGRRVPLPLQAAPRGPDGRQALGIHHRVLVAGAAGLPGCPRGRPGRHRPWRAVRCAPHGRWPDRA</sequence>
<feature type="region of interest" description="Disordered" evidence="1">
    <location>
        <begin position="455"/>
        <end position="632"/>
    </location>
</feature>
<feature type="region of interest" description="Disordered" evidence="1">
    <location>
        <begin position="345"/>
        <end position="432"/>
    </location>
</feature>
<reference evidence="2" key="1">
    <citation type="submission" date="2023-10" db="EMBL/GenBank/DDBJ databases">
        <authorList>
            <person name="Chen Y."/>
            <person name="Shah S."/>
            <person name="Dougan E. K."/>
            <person name="Thang M."/>
            <person name="Chan C."/>
        </authorList>
    </citation>
    <scope>NUCLEOTIDE SEQUENCE [LARGE SCALE GENOMIC DNA]</scope>
</reference>
<feature type="compositionally biased region" description="Low complexity" evidence="1">
    <location>
        <begin position="379"/>
        <end position="391"/>
    </location>
</feature>
<feature type="compositionally biased region" description="Basic residues" evidence="1">
    <location>
        <begin position="455"/>
        <end position="489"/>
    </location>
</feature>
<feature type="non-terminal residue" evidence="2">
    <location>
        <position position="1"/>
    </location>
</feature>
<accession>A0ABN9Y4E5</accession>
<proteinExistence type="predicted"/>
<feature type="compositionally biased region" description="Basic residues" evidence="1">
    <location>
        <begin position="519"/>
        <end position="538"/>
    </location>
</feature>
<protein>
    <submittedName>
        <fullName evidence="2">Uncharacterized protein</fullName>
    </submittedName>
</protein>
<feature type="compositionally biased region" description="Low complexity" evidence="1">
    <location>
        <begin position="551"/>
        <end position="568"/>
    </location>
</feature>
<feature type="compositionally biased region" description="Basic residues" evidence="1">
    <location>
        <begin position="346"/>
        <end position="356"/>
    </location>
</feature>
<feature type="compositionally biased region" description="Basic residues" evidence="1">
    <location>
        <begin position="496"/>
        <end position="508"/>
    </location>
</feature>
<feature type="non-terminal residue" evidence="2">
    <location>
        <position position="682"/>
    </location>
</feature>